<evidence type="ECO:0000256" key="1">
    <source>
        <dbReference type="ARBA" id="ARBA00006354"/>
    </source>
</evidence>
<dbReference type="PANTHER" id="PTHR32039">
    <property type="entry name" value="MAGNESIUM-CHELATASE SUBUNIT CHLI"/>
    <property type="match status" value="1"/>
</dbReference>
<dbReference type="Pfam" id="PF13335">
    <property type="entry name" value="Mg_chelatase_C"/>
    <property type="match status" value="1"/>
</dbReference>
<dbReference type="Proteomes" id="UP000194873">
    <property type="component" value="Unassembled WGS sequence"/>
</dbReference>
<dbReference type="InterPro" id="IPR003593">
    <property type="entry name" value="AAA+_ATPase"/>
</dbReference>
<dbReference type="GO" id="GO:0003677">
    <property type="term" value="F:DNA binding"/>
    <property type="evidence" value="ECO:0007669"/>
    <property type="project" value="InterPro"/>
</dbReference>
<keyword evidence="2" id="KW-0547">Nucleotide-binding</keyword>
<dbReference type="PANTHER" id="PTHR32039:SF7">
    <property type="entry name" value="COMPETENCE PROTEIN COMM"/>
    <property type="match status" value="1"/>
</dbReference>
<organism evidence="5 6">
    <name type="scientific">Hymenobacter crusticola</name>
    <dbReference type="NCBI Taxonomy" id="1770526"/>
    <lineage>
        <taxon>Bacteria</taxon>
        <taxon>Pseudomonadati</taxon>
        <taxon>Bacteroidota</taxon>
        <taxon>Cytophagia</taxon>
        <taxon>Cytophagales</taxon>
        <taxon>Hymenobacteraceae</taxon>
        <taxon>Hymenobacter</taxon>
    </lineage>
</organism>
<evidence type="ECO:0000256" key="2">
    <source>
        <dbReference type="ARBA" id="ARBA00022741"/>
    </source>
</evidence>
<evidence type="ECO:0000259" key="4">
    <source>
        <dbReference type="SMART" id="SM00382"/>
    </source>
</evidence>
<name>A0A243W8M8_9BACT</name>
<dbReference type="Pfam" id="PF01078">
    <property type="entry name" value="Mg_chelatase"/>
    <property type="match status" value="1"/>
</dbReference>
<dbReference type="InterPro" id="IPR001208">
    <property type="entry name" value="MCM_dom"/>
</dbReference>
<evidence type="ECO:0000313" key="6">
    <source>
        <dbReference type="Proteomes" id="UP000194873"/>
    </source>
</evidence>
<accession>A0A243W8M8</accession>
<dbReference type="Pfam" id="PF13541">
    <property type="entry name" value="ChlI"/>
    <property type="match status" value="1"/>
</dbReference>
<feature type="domain" description="AAA+ ATPase" evidence="4">
    <location>
        <begin position="213"/>
        <end position="396"/>
    </location>
</feature>
<dbReference type="InterPro" id="IPR004482">
    <property type="entry name" value="Mg_chelat-rel"/>
</dbReference>
<dbReference type="Gene3D" id="3.40.50.300">
    <property type="entry name" value="P-loop containing nucleotide triphosphate hydrolases"/>
    <property type="match status" value="1"/>
</dbReference>
<dbReference type="RefSeq" id="WP_086596197.1">
    <property type="nucleotide sequence ID" value="NZ_MTSE01000015.1"/>
</dbReference>
<reference evidence="5 6" key="1">
    <citation type="submission" date="2017-01" db="EMBL/GenBank/DDBJ databases">
        <title>A new Hymenobacter.</title>
        <authorList>
            <person name="Liang Y."/>
            <person name="Feng F."/>
        </authorList>
    </citation>
    <scope>NUCLEOTIDE SEQUENCE [LARGE SCALE GENOMIC DNA]</scope>
    <source>
        <strain evidence="5">MIMBbqt21</strain>
    </source>
</reference>
<dbReference type="SUPFAM" id="SSF54211">
    <property type="entry name" value="Ribosomal protein S5 domain 2-like"/>
    <property type="match status" value="1"/>
</dbReference>
<dbReference type="NCBIfam" id="TIGR00368">
    <property type="entry name" value="YifB family Mg chelatase-like AAA ATPase"/>
    <property type="match status" value="1"/>
</dbReference>
<sequence>MLTKTYGSAVQGVNATTITIEVVVSQGTLFYVVGLADSAIKESQQRIEAALRFRGYRMPRTKVVVNMAPADIRKEGSAYDLPIALGILHASQQLTTEQLGDYIIMGELALDGALRPIRGVLPIAIQARKEGFKGFILPKENAQEAAIVNNLDVIPVETMQEAIDFFEGRMSIAPLKVDTRDIFQHAANQYAADFADVQGQENIKRALEIAAAGGHNVIMIGPPGAGKTMLAKRLPSILPALNMLEALETTKIHSVAGKLGTNASLLSTRPFRSPHHTISDVALVGGGGNPQPGEISLAHNGVLFLDELPEFKRTVLEVMRQPLEERRVTISRAKVSIDFPANFMLIASMNPCPCGYYNHPEKECVCGPGVVQRYLNKVSGPLLDRIDLHVEVTPVTFDQMTETRKAEHSSHIQQRVEKARTVQTERFKEFPDVHSNAMMPPQMVKDICQINQAGRTLLKTAMERLGLSARAYDRILKVARTIADLAGTDEIRIEHLAEAIQYRSLDREGWAG</sequence>
<dbReference type="InterPro" id="IPR027417">
    <property type="entry name" value="P-loop_NTPase"/>
</dbReference>
<dbReference type="EMBL" id="MTSE01000015">
    <property type="protein sequence ID" value="OUJ71678.1"/>
    <property type="molecule type" value="Genomic_DNA"/>
</dbReference>
<dbReference type="AlphaFoldDB" id="A0A243W8M8"/>
<dbReference type="InterPro" id="IPR025158">
    <property type="entry name" value="Mg_chelat-rel_C"/>
</dbReference>
<gene>
    <name evidence="5" type="ORF">BXP70_21285</name>
</gene>
<dbReference type="InterPro" id="IPR014721">
    <property type="entry name" value="Ribsml_uS5_D2-typ_fold_subgr"/>
</dbReference>
<dbReference type="SMART" id="SM00382">
    <property type="entry name" value="AAA"/>
    <property type="match status" value="1"/>
</dbReference>
<evidence type="ECO:0000256" key="3">
    <source>
        <dbReference type="ARBA" id="ARBA00022840"/>
    </source>
</evidence>
<comment type="caution">
    <text evidence="5">The sequence shown here is derived from an EMBL/GenBank/DDBJ whole genome shotgun (WGS) entry which is preliminary data.</text>
</comment>
<comment type="similarity">
    <text evidence="1">Belongs to the Mg-chelatase subunits D/I family. ComM subfamily.</text>
</comment>
<dbReference type="OrthoDB" id="9813147at2"/>
<keyword evidence="3" id="KW-0067">ATP-binding</keyword>
<dbReference type="Gene3D" id="3.30.230.10">
    <property type="match status" value="1"/>
</dbReference>
<dbReference type="InterPro" id="IPR000523">
    <property type="entry name" value="Mg_chelatse_chII-like_cat_dom"/>
</dbReference>
<evidence type="ECO:0000313" key="5">
    <source>
        <dbReference type="EMBL" id="OUJ71678.1"/>
    </source>
</evidence>
<proteinExistence type="inferred from homology"/>
<dbReference type="InterPro" id="IPR045006">
    <property type="entry name" value="CHLI-like"/>
</dbReference>
<dbReference type="SUPFAM" id="SSF52540">
    <property type="entry name" value="P-loop containing nucleoside triphosphate hydrolases"/>
    <property type="match status" value="1"/>
</dbReference>
<dbReference type="PRINTS" id="PR01657">
    <property type="entry name" value="MCMFAMILY"/>
</dbReference>
<dbReference type="InterPro" id="IPR020568">
    <property type="entry name" value="Ribosomal_Su5_D2-typ_SF"/>
</dbReference>
<dbReference type="GO" id="GO:0005524">
    <property type="term" value="F:ATP binding"/>
    <property type="evidence" value="ECO:0007669"/>
    <property type="project" value="UniProtKB-KW"/>
</dbReference>
<keyword evidence="6" id="KW-1185">Reference proteome</keyword>
<protein>
    <submittedName>
        <fullName evidence="5">Magnesium chelatase</fullName>
    </submittedName>
</protein>